<name>A0A195B5N8_9HYME</name>
<organism evidence="1 2">
    <name type="scientific">Atta colombica</name>
    <dbReference type="NCBI Taxonomy" id="520822"/>
    <lineage>
        <taxon>Eukaryota</taxon>
        <taxon>Metazoa</taxon>
        <taxon>Ecdysozoa</taxon>
        <taxon>Arthropoda</taxon>
        <taxon>Hexapoda</taxon>
        <taxon>Insecta</taxon>
        <taxon>Pterygota</taxon>
        <taxon>Neoptera</taxon>
        <taxon>Endopterygota</taxon>
        <taxon>Hymenoptera</taxon>
        <taxon>Apocrita</taxon>
        <taxon>Aculeata</taxon>
        <taxon>Formicoidea</taxon>
        <taxon>Formicidae</taxon>
        <taxon>Myrmicinae</taxon>
        <taxon>Atta</taxon>
    </lineage>
</organism>
<keyword evidence="2" id="KW-1185">Reference proteome</keyword>
<reference evidence="1 2" key="1">
    <citation type="submission" date="2015-09" db="EMBL/GenBank/DDBJ databases">
        <title>Atta colombica WGS genome.</title>
        <authorList>
            <person name="Nygaard S."/>
            <person name="Hu H."/>
            <person name="Boomsma J."/>
            <person name="Zhang G."/>
        </authorList>
    </citation>
    <scope>NUCLEOTIDE SEQUENCE [LARGE SCALE GENOMIC DNA]</scope>
    <source>
        <strain evidence="1">Treedump-2</strain>
        <tissue evidence="1">Whole body</tissue>
    </source>
</reference>
<sequence length="107" mass="11437">MGLDVVTYMDQLQNLQTSACHLSDPTGLLRQGPASAFPSVSFSVGGPLHPEHAHGRTRDAGCIRATTRSGAERRVAPPLLQSGRNVEKVSPTLAPQQTYTVVERACL</sequence>
<dbReference type="Proteomes" id="UP000078540">
    <property type="component" value="Unassembled WGS sequence"/>
</dbReference>
<accession>A0A195B5N8</accession>
<dbReference type="AlphaFoldDB" id="A0A195B5N8"/>
<proteinExistence type="predicted"/>
<protein>
    <submittedName>
        <fullName evidence="1">Uncharacterized protein</fullName>
    </submittedName>
</protein>
<dbReference type="EMBL" id="KQ976598">
    <property type="protein sequence ID" value="KYM79577.1"/>
    <property type="molecule type" value="Genomic_DNA"/>
</dbReference>
<evidence type="ECO:0000313" key="2">
    <source>
        <dbReference type="Proteomes" id="UP000078540"/>
    </source>
</evidence>
<gene>
    <name evidence="1" type="ORF">ALC53_10016</name>
</gene>
<evidence type="ECO:0000313" key="1">
    <source>
        <dbReference type="EMBL" id="KYM79577.1"/>
    </source>
</evidence>